<evidence type="ECO:0000313" key="1">
    <source>
        <dbReference type="EMBL" id="EHN10427.1"/>
    </source>
</evidence>
<dbReference type="SUPFAM" id="SSF53335">
    <property type="entry name" value="S-adenosyl-L-methionine-dependent methyltransferases"/>
    <property type="match status" value="1"/>
</dbReference>
<protein>
    <submittedName>
        <fullName evidence="1">Methyltransferase</fullName>
    </submittedName>
</protein>
<dbReference type="Proteomes" id="UP000005143">
    <property type="component" value="Unassembled WGS sequence"/>
</dbReference>
<dbReference type="PANTHER" id="PTHR40036">
    <property type="entry name" value="MACROCIN O-METHYLTRANSFERASE"/>
    <property type="match status" value="1"/>
</dbReference>
<dbReference type="AlphaFoldDB" id="H0E7A2"/>
<dbReference type="PANTHER" id="PTHR40036:SF1">
    <property type="entry name" value="MACROCIN O-METHYLTRANSFERASE"/>
    <property type="match status" value="1"/>
</dbReference>
<dbReference type="OrthoDB" id="9799872at2"/>
<gene>
    <name evidence="1" type="ORF">PAI11_27040</name>
</gene>
<dbReference type="GO" id="GO:0008168">
    <property type="term" value="F:methyltransferase activity"/>
    <property type="evidence" value="ECO:0007669"/>
    <property type="project" value="UniProtKB-KW"/>
</dbReference>
<accession>H0E7A2</accession>
<sequence length="266" mass="29758">MSWDLRVYPDSQIARLPRPLRPLALVARNLVPSGSRAFRYAYRSVDLATSNRSPFLDDPAFEDAYRRVSDGWYDGDVDVRWRVWTLARLARTRRGLPAHAPGAFAEFGVYRGGCAFIILSTAELPASQRYFLFDTFSGVPDDRLEASERRMGIAGEWADTSAEAVAQRLAPWSGQIEIRPGDLFETLPATETGPLSFVHIDLNASAPTIAALEYAHPRMQPGAIVVFDDYGSPRYDEQRQRIDDFFADVPEDLVVLATGQAFAIKR</sequence>
<keyword evidence="2" id="KW-1185">Reference proteome</keyword>
<keyword evidence="1" id="KW-0489">Methyltransferase</keyword>
<keyword evidence="1" id="KW-0808">Transferase</keyword>
<organism evidence="1 2">
    <name type="scientific">Patulibacter medicamentivorans</name>
    <dbReference type="NCBI Taxonomy" id="1097667"/>
    <lineage>
        <taxon>Bacteria</taxon>
        <taxon>Bacillati</taxon>
        <taxon>Actinomycetota</taxon>
        <taxon>Thermoleophilia</taxon>
        <taxon>Solirubrobacterales</taxon>
        <taxon>Patulibacteraceae</taxon>
        <taxon>Patulibacter</taxon>
    </lineage>
</organism>
<comment type="caution">
    <text evidence="1">The sequence shown here is derived from an EMBL/GenBank/DDBJ whole genome shotgun (WGS) entry which is preliminary data.</text>
</comment>
<dbReference type="InterPro" id="IPR029063">
    <property type="entry name" value="SAM-dependent_MTases_sf"/>
</dbReference>
<dbReference type="EMBL" id="AGUD01000221">
    <property type="protein sequence ID" value="EHN10427.1"/>
    <property type="molecule type" value="Genomic_DNA"/>
</dbReference>
<reference evidence="1 2" key="1">
    <citation type="journal article" date="2013" name="Biodegradation">
        <title>Quantitative proteomic analysis of ibuprofen-degrading Patulibacter sp. strain I11.</title>
        <authorList>
            <person name="Almeida B."/>
            <person name="Kjeldal H."/>
            <person name="Lolas I."/>
            <person name="Knudsen A.D."/>
            <person name="Carvalho G."/>
            <person name="Nielsen K.L."/>
            <person name="Barreto Crespo M.T."/>
            <person name="Stensballe A."/>
            <person name="Nielsen J.L."/>
        </authorList>
    </citation>
    <scope>NUCLEOTIDE SEQUENCE [LARGE SCALE GENOMIC DNA]</scope>
    <source>
        <strain evidence="1 2">I11</strain>
    </source>
</reference>
<name>H0E7A2_9ACTN</name>
<dbReference type="InterPro" id="IPR008884">
    <property type="entry name" value="TylF_MeTrfase"/>
</dbReference>
<evidence type="ECO:0000313" key="2">
    <source>
        <dbReference type="Proteomes" id="UP000005143"/>
    </source>
</evidence>
<dbReference type="Pfam" id="PF05711">
    <property type="entry name" value="TylF"/>
    <property type="match status" value="1"/>
</dbReference>
<dbReference type="GO" id="GO:0032259">
    <property type="term" value="P:methylation"/>
    <property type="evidence" value="ECO:0007669"/>
    <property type="project" value="UniProtKB-KW"/>
</dbReference>
<proteinExistence type="predicted"/>
<dbReference type="RefSeq" id="WP_007576075.1">
    <property type="nucleotide sequence ID" value="NZ_AGUD01000221.1"/>
</dbReference>
<dbReference type="Gene3D" id="3.40.50.150">
    <property type="entry name" value="Vaccinia Virus protein VP39"/>
    <property type="match status" value="1"/>
</dbReference>